<dbReference type="Gene3D" id="3.40.50.1110">
    <property type="entry name" value="SGNH hydrolase"/>
    <property type="match status" value="1"/>
</dbReference>
<organism evidence="3 4">
    <name type="scientific">Streptomyces mimosae</name>
    <dbReference type="NCBI Taxonomy" id="2586635"/>
    <lineage>
        <taxon>Bacteria</taxon>
        <taxon>Bacillati</taxon>
        <taxon>Actinomycetota</taxon>
        <taxon>Actinomycetes</taxon>
        <taxon>Kitasatosporales</taxon>
        <taxon>Streptomycetaceae</taxon>
        <taxon>Streptomyces</taxon>
    </lineage>
</organism>
<dbReference type="OrthoDB" id="468550at2"/>
<dbReference type="Pfam" id="PF13472">
    <property type="entry name" value="Lipase_GDSL_2"/>
    <property type="match status" value="1"/>
</dbReference>
<gene>
    <name evidence="3" type="ORF">FH607_027940</name>
</gene>
<evidence type="ECO:0000259" key="2">
    <source>
        <dbReference type="Pfam" id="PF13472"/>
    </source>
</evidence>
<dbReference type="CDD" id="cd01833">
    <property type="entry name" value="XynB_like"/>
    <property type="match status" value="1"/>
</dbReference>
<keyword evidence="1" id="KW-0732">Signal</keyword>
<proteinExistence type="predicted"/>
<dbReference type="PANTHER" id="PTHR30383">
    <property type="entry name" value="THIOESTERASE 1/PROTEASE 1/LYSOPHOSPHOLIPASE L1"/>
    <property type="match status" value="1"/>
</dbReference>
<dbReference type="AlphaFoldDB" id="A0A5N5ZUJ3"/>
<evidence type="ECO:0000313" key="4">
    <source>
        <dbReference type="Proteomes" id="UP000314251"/>
    </source>
</evidence>
<dbReference type="PANTHER" id="PTHR30383:SF2">
    <property type="entry name" value="CELLULOSE-BINDING PROTEIN"/>
    <property type="match status" value="1"/>
</dbReference>
<keyword evidence="4" id="KW-1185">Reference proteome</keyword>
<reference evidence="3" key="1">
    <citation type="submission" date="2019-10" db="EMBL/GenBank/DDBJ databases">
        <title>Nonomuraea sp. nov., isolated from Phyllanthus amarus.</title>
        <authorList>
            <person name="Klykleung N."/>
            <person name="Tanasupawat S."/>
        </authorList>
    </citation>
    <scope>NUCLEOTIDE SEQUENCE [LARGE SCALE GENOMIC DNA]</scope>
    <source>
        <strain evidence="3">3MP-10</strain>
    </source>
</reference>
<name>A0A5N5ZUJ3_9ACTN</name>
<dbReference type="Proteomes" id="UP000314251">
    <property type="component" value="Unassembled WGS sequence"/>
</dbReference>
<accession>A0A5N5ZUJ3</accession>
<dbReference type="EMBL" id="VDLY02000024">
    <property type="protein sequence ID" value="KAB8159523.1"/>
    <property type="molecule type" value="Genomic_DNA"/>
</dbReference>
<feature type="domain" description="SGNH hydrolase-type esterase" evidence="2">
    <location>
        <begin position="61"/>
        <end position="241"/>
    </location>
</feature>
<feature type="signal peptide" evidence="1">
    <location>
        <begin position="1"/>
        <end position="35"/>
    </location>
</feature>
<evidence type="ECO:0000313" key="3">
    <source>
        <dbReference type="EMBL" id="KAB8159523.1"/>
    </source>
</evidence>
<dbReference type="GO" id="GO:0004622">
    <property type="term" value="F:phosphatidylcholine lysophospholipase activity"/>
    <property type="evidence" value="ECO:0007669"/>
    <property type="project" value="TreeGrafter"/>
</dbReference>
<dbReference type="InterPro" id="IPR051532">
    <property type="entry name" value="Ester_Hydrolysis_Enzymes"/>
</dbReference>
<comment type="caution">
    <text evidence="3">The sequence shown here is derived from an EMBL/GenBank/DDBJ whole genome shotgun (WGS) entry which is preliminary data.</text>
</comment>
<sequence length="265" mass="27654">MDRHVRFPRPAVAAAALLALVGALLLTLVASPARAAEAPAEPAAVEPAAEPQAAEPTRIMALGDSITGSPGCWRALLWQDMQAAGYTDVDFVGSRTPDGCGFPYDGEHEGHGGILATGIVRDNLLPGWMANANPDVVMMTLGTNDVWSGLPTATILDAYTTMIGQMRAHNPDVQVLVAQILPMTPSGCGDCWNRVVELNAAIPGWAAGLTTAESPLTVVDLWTGFDTATDTSDGVHPNDAGIRKMADTWFSALTGLLDALPEASA</sequence>
<dbReference type="SUPFAM" id="SSF52266">
    <property type="entry name" value="SGNH hydrolase"/>
    <property type="match status" value="1"/>
</dbReference>
<dbReference type="RefSeq" id="WP_139674530.1">
    <property type="nucleotide sequence ID" value="NZ_VDLY02000024.1"/>
</dbReference>
<dbReference type="InterPro" id="IPR036514">
    <property type="entry name" value="SGNH_hydro_sf"/>
</dbReference>
<dbReference type="InterPro" id="IPR013830">
    <property type="entry name" value="SGNH_hydro"/>
</dbReference>
<evidence type="ECO:0000256" key="1">
    <source>
        <dbReference type="SAM" id="SignalP"/>
    </source>
</evidence>
<protein>
    <recommendedName>
        <fullName evidence="2">SGNH hydrolase-type esterase domain-containing protein</fullName>
    </recommendedName>
</protein>
<feature type="chain" id="PRO_5024442293" description="SGNH hydrolase-type esterase domain-containing protein" evidence="1">
    <location>
        <begin position="36"/>
        <end position="265"/>
    </location>
</feature>